<dbReference type="InterPro" id="IPR003439">
    <property type="entry name" value="ABC_transporter-like_ATP-bd"/>
</dbReference>
<dbReference type="InterPro" id="IPR017871">
    <property type="entry name" value="ABC_transporter-like_CS"/>
</dbReference>
<dbReference type="GO" id="GO:0005524">
    <property type="term" value="F:ATP binding"/>
    <property type="evidence" value="ECO:0007669"/>
    <property type="project" value="UniProtKB-KW"/>
</dbReference>
<evidence type="ECO:0000256" key="1">
    <source>
        <dbReference type="ARBA" id="ARBA00022448"/>
    </source>
</evidence>
<dbReference type="GO" id="GO:0016020">
    <property type="term" value="C:membrane"/>
    <property type="evidence" value="ECO:0007669"/>
    <property type="project" value="InterPro"/>
</dbReference>
<dbReference type="PROSITE" id="PS50893">
    <property type="entry name" value="ABC_TRANSPORTER_2"/>
    <property type="match status" value="1"/>
</dbReference>
<keyword evidence="3" id="KW-0547">Nucleotide-binding</keyword>
<dbReference type="GO" id="GO:0016887">
    <property type="term" value="F:ATP hydrolysis activity"/>
    <property type="evidence" value="ECO:0007669"/>
    <property type="project" value="InterPro"/>
</dbReference>
<keyword evidence="2" id="KW-1003">Cell membrane</keyword>
<dbReference type="InterPro" id="IPR050086">
    <property type="entry name" value="MetN_ABC_transporter-like"/>
</dbReference>
<evidence type="ECO:0000256" key="3">
    <source>
        <dbReference type="ARBA" id="ARBA00022741"/>
    </source>
</evidence>
<dbReference type="PANTHER" id="PTHR43166">
    <property type="entry name" value="AMINO ACID IMPORT ATP-BINDING PROTEIN"/>
    <property type="match status" value="1"/>
</dbReference>
<dbReference type="SUPFAM" id="SSF52540">
    <property type="entry name" value="P-loop containing nucleoside triphosphate hydrolases"/>
    <property type="match status" value="1"/>
</dbReference>
<evidence type="ECO:0000313" key="9">
    <source>
        <dbReference type="EMBL" id="SHH60511.1"/>
    </source>
</evidence>
<evidence type="ECO:0000259" key="8">
    <source>
        <dbReference type="PROSITE" id="PS50893"/>
    </source>
</evidence>
<dbReference type="PANTHER" id="PTHR43166:SF6">
    <property type="entry name" value="PHOSPHONATES IMPORT ATP-BINDING PROTEIN PHNC"/>
    <property type="match status" value="1"/>
</dbReference>
<dbReference type="STRING" id="1120995.SAMN02745245_01723"/>
<evidence type="ECO:0000313" key="10">
    <source>
        <dbReference type="Proteomes" id="UP000184032"/>
    </source>
</evidence>
<dbReference type="PROSITE" id="PS00211">
    <property type="entry name" value="ABC_TRANSPORTER_1"/>
    <property type="match status" value="1"/>
</dbReference>
<proteinExistence type="predicted"/>
<reference evidence="9 10" key="1">
    <citation type="submission" date="2016-11" db="EMBL/GenBank/DDBJ databases">
        <authorList>
            <person name="Jaros S."/>
            <person name="Januszkiewicz K."/>
            <person name="Wedrychowicz H."/>
        </authorList>
    </citation>
    <scope>NUCLEOTIDE SEQUENCE [LARGE SCALE GENOMIC DNA]</scope>
    <source>
        <strain evidence="9 10">DSM 21120</strain>
    </source>
</reference>
<feature type="domain" description="ABC transporter" evidence="8">
    <location>
        <begin position="2"/>
        <end position="246"/>
    </location>
</feature>
<dbReference type="InterPro" id="IPR027417">
    <property type="entry name" value="P-loop_NTPase"/>
</dbReference>
<dbReference type="RefSeq" id="WP_073185396.1">
    <property type="nucleotide sequence ID" value="NZ_FQXI01000015.1"/>
</dbReference>
<protein>
    <submittedName>
        <fullName evidence="9">Phosphonate transport system ATP-binding protein</fullName>
    </submittedName>
</protein>
<organism evidence="9 10">
    <name type="scientific">Anaerosphaera aminiphila DSM 21120</name>
    <dbReference type="NCBI Taxonomy" id="1120995"/>
    <lineage>
        <taxon>Bacteria</taxon>
        <taxon>Bacillati</taxon>
        <taxon>Bacillota</taxon>
        <taxon>Tissierellia</taxon>
        <taxon>Tissierellales</taxon>
        <taxon>Peptoniphilaceae</taxon>
        <taxon>Anaerosphaera</taxon>
    </lineage>
</organism>
<keyword evidence="6" id="KW-1278">Translocase</keyword>
<dbReference type="Gene3D" id="3.40.50.300">
    <property type="entry name" value="P-loop containing nucleotide triphosphate hydrolases"/>
    <property type="match status" value="1"/>
</dbReference>
<gene>
    <name evidence="9" type="ORF">SAMN02745245_01723</name>
</gene>
<dbReference type="AlphaFoldDB" id="A0A1M5UC69"/>
<dbReference type="Proteomes" id="UP000184032">
    <property type="component" value="Unassembled WGS sequence"/>
</dbReference>
<dbReference type="NCBIfam" id="TIGR02315">
    <property type="entry name" value="ABC_phnC"/>
    <property type="match status" value="1"/>
</dbReference>
<keyword evidence="1" id="KW-0813">Transport</keyword>
<evidence type="ECO:0000256" key="4">
    <source>
        <dbReference type="ARBA" id="ARBA00022840"/>
    </source>
</evidence>
<keyword evidence="5" id="KW-0918">Phosphonate transport</keyword>
<sequence length="255" mass="28365">MIKFKNVDKIYPGGFKALDNINLTIDDGEFVAIIGRSGAGKSTLIRTINKMHDIQSGELTVDGLNVSTLKGRELRKFRRSIGMIFQSFNLVERTTVIKNVLTAFVPDLNPLRSFFGIFPKEYKLKALDALEQVDILDKAYARADQLSGGQKQRVALARTLAQNPKIILADEPVASLDPINAKQVMDYFKKINTKKNIAILINIHHVDLALEYATRVVGISEGKIVYDGPSEGVNESVLKTIYGEDAGELHFNEEE</sequence>
<dbReference type="CDD" id="cd03256">
    <property type="entry name" value="ABC_PhnC_transporter"/>
    <property type="match status" value="1"/>
</dbReference>
<keyword evidence="10" id="KW-1185">Reference proteome</keyword>
<dbReference type="Pfam" id="PF00005">
    <property type="entry name" value="ABC_tran"/>
    <property type="match status" value="1"/>
</dbReference>
<dbReference type="EMBL" id="FQXI01000015">
    <property type="protein sequence ID" value="SHH60511.1"/>
    <property type="molecule type" value="Genomic_DNA"/>
</dbReference>
<evidence type="ECO:0000256" key="5">
    <source>
        <dbReference type="ARBA" id="ARBA00022885"/>
    </source>
</evidence>
<dbReference type="GO" id="GO:0015416">
    <property type="term" value="F:ABC-type phosphonate transporter activity"/>
    <property type="evidence" value="ECO:0007669"/>
    <property type="project" value="InterPro"/>
</dbReference>
<keyword evidence="7" id="KW-0472">Membrane</keyword>
<dbReference type="InterPro" id="IPR003593">
    <property type="entry name" value="AAA+_ATPase"/>
</dbReference>
<evidence type="ECO:0000256" key="6">
    <source>
        <dbReference type="ARBA" id="ARBA00022967"/>
    </source>
</evidence>
<evidence type="ECO:0000256" key="2">
    <source>
        <dbReference type="ARBA" id="ARBA00022475"/>
    </source>
</evidence>
<evidence type="ECO:0000256" key="7">
    <source>
        <dbReference type="ARBA" id="ARBA00023136"/>
    </source>
</evidence>
<dbReference type="SMART" id="SM00382">
    <property type="entry name" value="AAA"/>
    <property type="match status" value="1"/>
</dbReference>
<keyword evidence="4 9" id="KW-0067">ATP-binding</keyword>
<dbReference type="InterPro" id="IPR012693">
    <property type="entry name" value="ABC_transpr_PhnC"/>
</dbReference>
<dbReference type="OrthoDB" id="9802264at2"/>
<accession>A0A1M5UC69</accession>
<name>A0A1M5UC69_9FIRM</name>